<name>A0A133V559_9EURY</name>
<proteinExistence type="predicted"/>
<evidence type="ECO:0000313" key="2">
    <source>
        <dbReference type="Proteomes" id="UP000070344"/>
    </source>
</evidence>
<gene>
    <name evidence="1" type="ORF">AKJ41_01140</name>
</gene>
<dbReference type="AlphaFoldDB" id="A0A133V559"/>
<keyword evidence="2" id="KW-1185">Reference proteome</keyword>
<sequence>MKDSSRRVAKRLSGKVELGDRILAEGELKDVKTGGFYNMPCPFFFRRGKRSIFLSGGVSSRIFR</sequence>
<accession>A0A133V559</accession>
<organism evidence="1 2">
    <name type="scientific">candidate division MSBL1 archaeon SCGC-AAA259O05</name>
    <dbReference type="NCBI Taxonomy" id="1698271"/>
    <lineage>
        <taxon>Archaea</taxon>
        <taxon>Methanobacteriati</taxon>
        <taxon>Methanobacteriota</taxon>
        <taxon>candidate division MSBL1</taxon>
    </lineage>
</organism>
<evidence type="ECO:0000313" key="1">
    <source>
        <dbReference type="EMBL" id="KXB01575.1"/>
    </source>
</evidence>
<reference evidence="1 2" key="1">
    <citation type="journal article" date="2016" name="Sci. Rep.">
        <title>Metabolic traits of an uncultured archaeal lineage -MSBL1- from brine pools of the Red Sea.</title>
        <authorList>
            <person name="Mwirichia R."/>
            <person name="Alam I."/>
            <person name="Rashid M."/>
            <person name="Vinu M."/>
            <person name="Ba-Alawi W."/>
            <person name="Anthony Kamau A."/>
            <person name="Kamanda Ngugi D."/>
            <person name="Goker M."/>
            <person name="Klenk H.P."/>
            <person name="Bajic V."/>
            <person name="Stingl U."/>
        </authorList>
    </citation>
    <scope>NUCLEOTIDE SEQUENCE [LARGE SCALE GENOMIC DNA]</scope>
    <source>
        <strain evidence="1">SCGC-AAA259O05</strain>
    </source>
</reference>
<dbReference type="Proteomes" id="UP000070344">
    <property type="component" value="Unassembled WGS sequence"/>
</dbReference>
<protein>
    <submittedName>
        <fullName evidence="1">Uncharacterized protein</fullName>
    </submittedName>
</protein>
<dbReference type="EMBL" id="LHXV01000008">
    <property type="protein sequence ID" value="KXB01575.1"/>
    <property type="molecule type" value="Genomic_DNA"/>
</dbReference>
<comment type="caution">
    <text evidence="1">The sequence shown here is derived from an EMBL/GenBank/DDBJ whole genome shotgun (WGS) entry which is preliminary data.</text>
</comment>